<keyword evidence="2" id="KW-1185">Reference proteome</keyword>
<evidence type="ECO:0000313" key="2">
    <source>
        <dbReference type="Proteomes" id="UP000617743"/>
    </source>
</evidence>
<comment type="caution">
    <text evidence="1">The sequence shown here is derived from an EMBL/GenBank/DDBJ whole genome shotgun (WGS) entry which is preliminary data.</text>
</comment>
<organism evidence="1 2">
    <name type="scientific">Streptomyces lomondensis</name>
    <dbReference type="NCBI Taxonomy" id="68229"/>
    <lineage>
        <taxon>Bacteria</taxon>
        <taxon>Bacillati</taxon>
        <taxon>Actinomycetota</taxon>
        <taxon>Actinomycetes</taxon>
        <taxon>Kitasatosporales</taxon>
        <taxon>Streptomycetaceae</taxon>
        <taxon>Streptomyces</taxon>
    </lineage>
</organism>
<protein>
    <submittedName>
        <fullName evidence="1">Uncharacterized protein</fullName>
    </submittedName>
</protein>
<dbReference type="Proteomes" id="UP000617743">
    <property type="component" value="Unassembled WGS sequence"/>
</dbReference>
<name>A0ABQ2XV18_9ACTN</name>
<accession>A0ABQ2XV18</accession>
<dbReference type="EMBL" id="BMWC01000022">
    <property type="protein sequence ID" value="GGX35644.1"/>
    <property type="molecule type" value="Genomic_DNA"/>
</dbReference>
<sequence>MAVSESVHGAGLLGVRPALSNRAADVMIFMVEPGDLMPLMAMSPSAPVWAIARMRPVRQSSATVPAGLPRRGESFTALSATAWRCASMVVLIFGALPMEKTSTS</sequence>
<gene>
    <name evidence="1" type="ORF">GCM10010383_77320</name>
</gene>
<evidence type="ECO:0000313" key="1">
    <source>
        <dbReference type="EMBL" id="GGX35644.1"/>
    </source>
</evidence>
<reference evidence="2" key="1">
    <citation type="journal article" date="2019" name="Int. J. Syst. Evol. Microbiol.">
        <title>The Global Catalogue of Microorganisms (GCM) 10K type strain sequencing project: providing services to taxonomists for standard genome sequencing and annotation.</title>
        <authorList>
            <consortium name="The Broad Institute Genomics Platform"/>
            <consortium name="The Broad Institute Genome Sequencing Center for Infectious Disease"/>
            <person name="Wu L."/>
            <person name="Ma J."/>
        </authorList>
    </citation>
    <scope>NUCLEOTIDE SEQUENCE [LARGE SCALE GENOMIC DNA]</scope>
    <source>
        <strain evidence="2">JCM 4866</strain>
    </source>
</reference>
<proteinExistence type="predicted"/>